<dbReference type="InterPro" id="IPR000897">
    <property type="entry name" value="SRP54_GTPase_dom"/>
</dbReference>
<keyword evidence="9" id="KW-0342">GTP-binding</keyword>
<keyword evidence="4" id="KW-0813">Transport</keyword>
<evidence type="ECO:0000256" key="2">
    <source>
        <dbReference type="ARBA" id="ARBA00008531"/>
    </source>
</evidence>
<dbReference type="Gene3D" id="3.40.50.300">
    <property type="entry name" value="P-loop containing nucleotide triphosphate hydrolases"/>
    <property type="match status" value="1"/>
</dbReference>
<comment type="subcellular location">
    <subcellularLocation>
        <location evidence="1">Cell membrane</location>
        <topology evidence="1">Peripheral membrane protein</topology>
        <orientation evidence="1">Cytoplasmic side</orientation>
    </subcellularLocation>
</comment>
<dbReference type="GeneID" id="64219384"/>
<evidence type="ECO:0000256" key="1">
    <source>
        <dbReference type="ARBA" id="ARBA00004413"/>
    </source>
</evidence>
<gene>
    <name evidence="16" type="primary">flhF</name>
    <name evidence="16" type="ORF">ERICIII_02725</name>
    <name evidence="17" type="ORF">ERICV_02392</name>
</gene>
<accession>A0A8B6WYP0</accession>
<feature type="region of interest" description="Disordered" evidence="14">
    <location>
        <begin position="147"/>
        <end position="172"/>
    </location>
</feature>
<keyword evidence="16" id="KW-0282">Flagellum</keyword>
<dbReference type="EMBL" id="CP019717">
    <property type="protein sequence ID" value="QHZ51535.1"/>
    <property type="molecule type" value="Genomic_DNA"/>
</dbReference>
<evidence type="ECO:0000256" key="12">
    <source>
        <dbReference type="ARBA" id="ARBA00025337"/>
    </source>
</evidence>
<keyword evidence="8" id="KW-0653">Protein transport</keyword>
<keyword evidence="11" id="KW-1006">Bacterial flagellum protein export</keyword>
<dbReference type="AlphaFoldDB" id="A0A2L1U1Q7"/>
<evidence type="ECO:0000256" key="3">
    <source>
        <dbReference type="ARBA" id="ARBA00014919"/>
    </source>
</evidence>
<dbReference type="SUPFAM" id="SSF52540">
    <property type="entry name" value="P-loop containing nucleoside triphosphate hydrolases"/>
    <property type="match status" value="1"/>
</dbReference>
<accession>A0A2L1U1Q7</accession>
<evidence type="ECO:0000256" key="14">
    <source>
        <dbReference type="SAM" id="MobiDB-lite"/>
    </source>
</evidence>
<evidence type="ECO:0000256" key="6">
    <source>
        <dbReference type="ARBA" id="ARBA00022741"/>
    </source>
</evidence>
<evidence type="ECO:0000313" key="18">
    <source>
        <dbReference type="Proteomes" id="UP000239833"/>
    </source>
</evidence>
<keyword evidence="10" id="KW-0472">Membrane</keyword>
<keyword evidence="16" id="KW-0969">Cilium</keyword>
<evidence type="ECO:0000256" key="9">
    <source>
        <dbReference type="ARBA" id="ARBA00023134"/>
    </source>
</evidence>
<evidence type="ECO:0000313" key="17">
    <source>
        <dbReference type="EMBL" id="QHZ51535.1"/>
    </source>
</evidence>
<dbReference type="PANTHER" id="PTHR43134:SF3">
    <property type="entry name" value="FLAGELLAR BIOSYNTHESIS PROTEIN FLHF"/>
    <property type="match status" value="1"/>
</dbReference>
<dbReference type="Proteomes" id="UP000464330">
    <property type="component" value="Chromosome"/>
</dbReference>
<sequence length="465" mass="51098">MRVKRYVVDSMPDALQKIRTDLGKDAVIMNTKEIRSGGFLGFFSKKRIEVIAAIEQENTVKTAKEPPVSRPKAKSAAVPAKSATAKKEQPAQPEPVKPVPAVPAATVPKAYKAAVAVSSPHDQPAEAVKEVSQLSTAFLSEMKAFREEAAETSDQAGEPVSREPEVPHSSREDVLLSEIQQMKAMMAQMSAVGVQPPPSRAEPFAGMERHLRNQGIDPKWIEELLNQADSAAAGAQTTWTPDELRQSVASQLKDWFNRDGSPSPVSRTAKMIHFVGPTGVGKTTTIAKLAAEQVLKHHKKAGFITSDTYRISAVEQLRTYANILGVPLEVVFSPQDLPRAFEALQDVDVIFMDTAGRNFRKELAVSELNALLQSCGETETYLVLSLTTKYEDIRVITENFIKFGVDKVLFTKMDETATYGTLVNLKRDFQLPFSYLTDGQNVPDDITLADEDKIVELLLEGYSHG</sequence>
<keyword evidence="16" id="KW-0966">Cell projection</keyword>
<keyword evidence="6" id="KW-0547">Nucleotide-binding</keyword>
<organism evidence="16 18">
    <name type="scientific">Paenibacillus larvae subsp. larvae</name>
    <dbReference type="NCBI Taxonomy" id="147375"/>
    <lineage>
        <taxon>Bacteria</taxon>
        <taxon>Bacillati</taxon>
        <taxon>Bacillota</taxon>
        <taxon>Bacilli</taxon>
        <taxon>Bacillales</taxon>
        <taxon>Paenibacillaceae</taxon>
        <taxon>Paenibacillus</taxon>
    </lineage>
</organism>
<feature type="compositionally biased region" description="Basic and acidic residues" evidence="14">
    <location>
        <begin position="160"/>
        <end position="172"/>
    </location>
</feature>
<dbReference type="RefSeq" id="WP_024094271.1">
    <property type="nucleotide sequence ID" value="NZ_CP019655.1"/>
</dbReference>
<dbReference type="InterPro" id="IPR047040">
    <property type="entry name" value="FlhF__GTPase_dom"/>
</dbReference>
<dbReference type="GO" id="GO:0015031">
    <property type="term" value="P:protein transport"/>
    <property type="evidence" value="ECO:0007669"/>
    <property type="project" value="UniProtKB-KW"/>
</dbReference>
<evidence type="ECO:0000256" key="11">
    <source>
        <dbReference type="ARBA" id="ARBA00023225"/>
    </source>
</evidence>
<evidence type="ECO:0000313" key="16">
    <source>
        <dbReference type="EMBL" id="AVF26861.1"/>
    </source>
</evidence>
<dbReference type="CDD" id="cd17873">
    <property type="entry name" value="FlhF"/>
    <property type="match status" value="1"/>
</dbReference>
<feature type="region of interest" description="Disordered" evidence="14">
    <location>
        <begin position="60"/>
        <end position="99"/>
    </location>
</feature>
<dbReference type="FunFam" id="3.40.50.300:FF:000695">
    <property type="entry name" value="Flagellar biosynthesis regulator FlhF"/>
    <property type="match status" value="1"/>
</dbReference>
<evidence type="ECO:0000313" key="19">
    <source>
        <dbReference type="Proteomes" id="UP000464330"/>
    </source>
</evidence>
<dbReference type="NCBIfam" id="TIGR03499">
    <property type="entry name" value="FlhF"/>
    <property type="match status" value="1"/>
</dbReference>
<evidence type="ECO:0000256" key="7">
    <source>
        <dbReference type="ARBA" id="ARBA00022795"/>
    </source>
</evidence>
<feature type="compositionally biased region" description="Low complexity" evidence="14">
    <location>
        <begin position="74"/>
        <end position="83"/>
    </location>
</feature>
<dbReference type="GO" id="GO:0044781">
    <property type="term" value="P:bacterial-type flagellum organization"/>
    <property type="evidence" value="ECO:0007669"/>
    <property type="project" value="UniProtKB-UniRule"/>
</dbReference>
<feature type="domain" description="SRP54-type proteins GTP-binding" evidence="15">
    <location>
        <begin position="269"/>
        <end position="460"/>
    </location>
</feature>
<keyword evidence="7" id="KW-1005">Bacterial flagellum biogenesis</keyword>
<name>A0A2L1U1Q7_9BACL</name>
<evidence type="ECO:0000256" key="5">
    <source>
        <dbReference type="ARBA" id="ARBA00022475"/>
    </source>
</evidence>
<keyword evidence="5" id="KW-1003">Cell membrane</keyword>
<comment type="function">
    <text evidence="12">Necessary for flagellar biosynthesis. May be involved in translocation of the flagellum.</text>
</comment>
<dbReference type="Proteomes" id="UP000239833">
    <property type="component" value="Chromosome"/>
</dbReference>
<evidence type="ECO:0000256" key="13">
    <source>
        <dbReference type="NCBIfam" id="TIGR03499"/>
    </source>
</evidence>
<dbReference type="Gene3D" id="1.20.120.1380">
    <property type="entry name" value="Flagellar FlhF biosynthesis protein, N domain"/>
    <property type="match status" value="1"/>
</dbReference>
<dbReference type="GO" id="GO:0003924">
    <property type="term" value="F:GTPase activity"/>
    <property type="evidence" value="ECO:0007669"/>
    <property type="project" value="UniProtKB-UniRule"/>
</dbReference>
<evidence type="ECO:0000256" key="8">
    <source>
        <dbReference type="ARBA" id="ARBA00022927"/>
    </source>
</evidence>
<comment type="similarity">
    <text evidence="2">Belongs to the GTP-binding SRP family.</text>
</comment>
<dbReference type="InterPro" id="IPR027417">
    <property type="entry name" value="P-loop_NTPase"/>
</dbReference>
<proteinExistence type="inferred from homology"/>
<dbReference type="Pfam" id="PF00448">
    <property type="entry name" value="SRP54"/>
    <property type="match status" value="1"/>
</dbReference>
<dbReference type="SMART" id="SM00962">
    <property type="entry name" value="SRP54"/>
    <property type="match status" value="1"/>
</dbReference>
<dbReference type="GO" id="GO:0005886">
    <property type="term" value="C:plasma membrane"/>
    <property type="evidence" value="ECO:0007669"/>
    <property type="project" value="UniProtKB-SubCell"/>
</dbReference>
<protein>
    <recommendedName>
        <fullName evidence="3 13">Flagellar biosynthesis protein FlhF</fullName>
    </recommendedName>
</protein>
<evidence type="ECO:0000256" key="10">
    <source>
        <dbReference type="ARBA" id="ARBA00023136"/>
    </source>
</evidence>
<reference evidence="16 19" key="2">
    <citation type="journal article" date="2020" name="Int. J. Med. Microbiol.">
        <title>Discovery of Paenibacillus larvae ERIC V: Phenotypic and genomic comparison to genotypes ERIC I-IV reveal different inventories of virulence factors which correlate with epidemiological prevalences of American Foulbrood.</title>
        <authorList>
            <person name="Beims H."/>
            <person name="Bunk B."/>
            <person name="Erler S."/>
            <person name="Mohr K.I."/>
            <person name="Sproer C."/>
            <person name="Pradella S."/>
            <person name="Gunther G."/>
            <person name="Rohde M."/>
            <person name="von der Ohe W."/>
            <person name="Steinert M."/>
        </authorList>
    </citation>
    <scope>NUCLEOTIDE SEQUENCE</scope>
    <source>
        <strain evidence="16">Eric_III</strain>
        <strain evidence="17">Eric_V</strain>
    </source>
</reference>
<dbReference type="EMBL" id="CP019655">
    <property type="protein sequence ID" value="AVF26861.1"/>
    <property type="molecule type" value="Genomic_DNA"/>
</dbReference>
<dbReference type="GO" id="GO:0005047">
    <property type="term" value="F:signal recognition particle binding"/>
    <property type="evidence" value="ECO:0007669"/>
    <property type="project" value="TreeGrafter"/>
</dbReference>
<dbReference type="PANTHER" id="PTHR43134">
    <property type="entry name" value="SIGNAL RECOGNITION PARTICLE RECEPTOR SUBUNIT ALPHA"/>
    <property type="match status" value="1"/>
</dbReference>
<dbReference type="STRING" id="147375.BXP28_03650"/>
<evidence type="ECO:0000259" key="15">
    <source>
        <dbReference type="SMART" id="SM00962"/>
    </source>
</evidence>
<accession>A0A6C0QS12</accession>
<dbReference type="GO" id="GO:0006614">
    <property type="term" value="P:SRP-dependent cotranslational protein targeting to membrane"/>
    <property type="evidence" value="ECO:0007669"/>
    <property type="project" value="UniProtKB-UniRule"/>
</dbReference>
<dbReference type="GO" id="GO:0005525">
    <property type="term" value="F:GTP binding"/>
    <property type="evidence" value="ECO:0007669"/>
    <property type="project" value="UniProtKB-UniRule"/>
</dbReference>
<evidence type="ECO:0000256" key="4">
    <source>
        <dbReference type="ARBA" id="ARBA00022448"/>
    </source>
</evidence>
<reference evidence="18" key="1">
    <citation type="submission" date="2017-02" db="EMBL/GenBank/DDBJ databases">
        <title>Delineation of Paenibacillus larvae strains originating from foulbrood outbreaks.</title>
        <authorList>
            <person name="Beims H."/>
            <person name="Bunk B."/>
            <person name="Sproeer C."/>
            <person name="Mohr K.I."/>
            <person name="Pradella S."/>
            <person name="Guenther G."/>
            <person name="Rohde M."/>
            <person name="von der Ohe W."/>
            <person name="Steinert M."/>
        </authorList>
    </citation>
    <scope>NUCLEOTIDE SEQUENCE [LARGE SCALE GENOMIC DNA]</scope>
    <source>
        <strain evidence="18">Eric_III</strain>
    </source>
</reference>
<dbReference type="InterPro" id="IPR020006">
    <property type="entry name" value="FlhF"/>
</dbReference>